<dbReference type="Pfam" id="PF02665">
    <property type="entry name" value="Nitrate_red_gam"/>
    <property type="match status" value="1"/>
</dbReference>
<feature type="transmembrane region" description="Helical" evidence="7">
    <location>
        <begin position="104"/>
        <end position="127"/>
    </location>
</feature>
<keyword evidence="2" id="KW-1003">Cell membrane</keyword>
<keyword evidence="3 7" id="KW-0812">Transmembrane</keyword>
<organism evidence="9 10">
    <name type="scientific">Methanosarcina thermophila CHTI-55</name>
    <dbReference type="NCBI Taxonomy" id="1434121"/>
    <lineage>
        <taxon>Archaea</taxon>
        <taxon>Methanobacteriati</taxon>
        <taxon>Methanobacteriota</taxon>
        <taxon>Stenosarchaea group</taxon>
        <taxon>Methanomicrobia</taxon>
        <taxon>Methanosarcinales</taxon>
        <taxon>Methanosarcinaceae</taxon>
        <taxon>Methanosarcina</taxon>
    </lineage>
</organism>
<dbReference type="InterPro" id="IPR023234">
    <property type="entry name" value="NarG-like_domain"/>
</dbReference>
<dbReference type="AlphaFoldDB" id="A0A0E3NHQ4"/>
<dbReference type="RefSeq" id="WP_048167968.1">
    <property type="nucleotide sequence ID" value="NZ_CP009502.1"/>
</dbReference>
<evidence type="ECO:0000256" key="5">
    <source>
        <dbReference type="ARBA" id="ARBA00023002"/>
    </source>
</evidence>
<accession>A0A0E3NHQ4</accession>
<gene>
    <name evidence="9" type="ORF">MSTHC_1037</name>
</gene>
<evidence type="ECO:0000256" key="7">
    <source>
        <dbReference type="SAM" id="Phobius"/>
    </source>
</evidence>
<feature type="transmembrane region" description="Helical" evidence="7">
    <location>
        <begin position="147"/>
        <end position="168"/>
    </location>
</feature>
<dbReference type="SUPFAM" id="SSF103501">
    <property type="entry name" value="Respiratory nitrate reductase 1 gamma chain"/>
    <property type="match status" value="1"/>
</dbReference>
<evidence type="ECO:0000313" key="9">
    <source>
        <dbReference type="EMBL" id="AKB15355.1"/>
    </source>
</evidence>
<evidence type="ECO:0000256" key="3">
    <source>
        <dbReference type="ARBA" id="ARBA00022692"/>
    </source>
</evidence>
<dbReference type="GeneID" id="41602356"/>
<evidence type="ECO:0000256" key="2">
    <source>
        <dbReference type="ARBA" id="ARBA00022475"/>
    </source>
</evidence>
<dbReference type="KEGG" id="mthe:MSTHC_1037"/>
<keyword evidence="4 7" id="KW-1133">Transmembrane helix</keyword>
<sequence length="260" mass="29276">MVYFSGLSDALRITFVQMMILSAIAIVIFLYGMIITLQKWGSGATGYALEPQEGKRGSAITFLKTWWKQVTEKSPHGHGKPILEILILDILFQRRILKRSGLRWVMHILIFAGWMTLFALSGLMFSVELTHMIGIELPFTPHMFREWLSIPNYIFGYILLIGVLIAIVRRLFVSEVREASIMYDWVLIGVVFLVTISGFLADGIRTGLIWDFGLDPSLAPPAALFHSVISLLFCIAFIPYSKYIHIIAIPLALLANKGGE</sequence>
<protein>
    <submittedName>
        <fullName evidence="9">CoB--CoM heterodisulfide reductase 2 subunit E</fullName>
        <ecNumber evidence="9">1.8.98.1</ecNumber>
    </submittedName>
</protein>
<feature type="domain" description="NarG-like" evidence="8">
    <location>
        <begin position="120"/>
        <end position="201"/>
    </location>
</feature>
<evidence type="ECO:0000259" key="8">
    <source>
        <dbReference type="Pfam" id="PF02665"/>
    </source>
</evidence>
<dbReference type="PATRIC" id="fig|1434121.4.peg.1300"/>
<dbReference type="Gene3D" id="1.20.950.20">
    <property type="entry name" value="Transmembrane di-heme cytochromes, Chain C"/>
    <property type="match status" value="1"/>
</dbReference>
<proteinExistence type="predicted"/>
<evidence type="ECO:0000256" key="1">
    <source>
        <dbReference type="ARBA" id="ARBA00004651"/>
    </source>
</evidence>
<evidence type="ECO:0000256" key="4">
    <source>
        <dbReference type="ARBA" id="ARBA00022989"/>
    </source>
</evidence>
<comment type="subcellular location">
    <subcellularLocation>
        <location evidence="1">Cell membrane</location>
        <topology evidence="1">Multi-pass membrane protein</topology>
    </subcellularLocation>
</comment>
<feature type="transmembrane region" description="Helical" evidence="7">
    <location>
        <begin position="180"/>
        <end position="201"/>
    </location>
</feature>
<dbReference type="Proteomes" id="UP000056925">
    <property type="component" value="Chromosome"/>
</dbReference>
<dbReference type="InterPro" id="IPR036197">
    <property type="entry name" value="NarG-like_sf"/>
</dbReference>
<feature type="transmembrane region" description="Helical" evidence="7">
    <location>
        <begin position="15"/>
        <end position="37"/>
    </location>
</feature>
<evidence type="ECO:0000313" key="10">
    <source>
        <dbReference type="Proteomes" id="UP000056925"/>
    </source>
</evidence>
<feature type="transmembrane region" description="Helical" evidence="7">
    <location>
        <begin position="221"/>
        <end position="240"/>
    </location>
</feature>
<dbReference type="EC" id="1.8.98.1" evidence="9"/>
<evidence type="ECO:0000256" key="6">
    <source>
        <dbReference type="ARBA" id="ARBA00023136"/>
    </source>
</evidence>
<dbReference type="GO" id="GO:0051912">
    <property type="term" value="F:CoB--CoM heterodisulfide reductase activity"/>
    <property type="evidence" value="ECO:0007669"/>
    <property type="project" value="UniProtKB-EC"/>
</dbReference>
<dbReference type="HOGENOM" id="CLU_1072042_0_0_2"/>
<dbReference type="EMBL" id="CP009502">
    <property type="protein sequence ID" value="AKB15355.1"/>
    <property type="molecule type" value="Genomic_DNA"/>
</dbReference>
<name>A0A0E3NHQ4_METTE</name>
<keyword evidence="6 7" id="KW-0472">Membrane</keyword>
<keyword evidence="5 9" id="KW-0560">Oxidoreductase</keyword>
<reference evidence="9 10" key="1">
    <citation type="submission" date="2014-07" db="EMBL/GenBank/DDBJ databases">
        <title>Methanogenic archaea and the global carbon cycle.</title>
        <authorList>
            <person name="Henriksen J.R."/>
            <person name="Luke J."/>
            <person name="Reinhart S."/>
            <person name="Benedict M.N."/>
            <person name="Youngblut N.D."/>
            <person name="Metcalf M.E."/>
            <person name="Whitaker R.J."/>
            <person name="Metcalf W.W."/>
        </authorList>
    </citation>
    <scope>NUCLEOTIDE SEQUENCE [LARGE SCALE GENOMIC DNA]</scope>
    <source>
        <strain evidence="9 10">CHTI-55</strain>
    </source>
</reference>